<dbReference type="PROSITE" id="PS00080">
    <property type="entry name" value="MULTICOPPER_OXIDASE2"/>
    <property type="match status" value="1"/>
</dbReference>
<dbReference type="PANTHER" id="PTHR11709:SF434">
    <property type="entry name" value="IRON TRANSPORT MULTICOPPER OXIDASE FET5-RELATED"/>
    <property type="match status" value="1"/>
</dbReference>
<evidence type="ECO:0000256" key="8">
    <source>
        <dbReference type="ARBA" id="ARBA00022723"/>
    </source>
</evidence>
<dbReference type="PANTHER" id="PTHR11709">
    <property type="entry name" value="MULTI-COPPER OXIDASE"/>
    <property type="match status" value="1"/>
</dbReference>
<evidence type="ECO:0000256" key="10">
    <source>
        <dbReference type="ARBA" id="ARBA00022737"/>
    </source>
</evidence>
<evidence type="ECO:0000256" key="12">
    <source>
        <dbReference type="ARBA" id="ARBA00023002"/>
    </source>
</evidence>
<protein>
    <submittedName>
        <fullName evidence="22">Uncharacterized protein</fullName>
    </submittedName>
</protein>
<accession>G8JMT2</accession>
<dbReference type="InterPro" id="IPR011707">
    <property type="entry name" value="Cu-oxidase-like_N"/>
</dbReference>
<evidence type="ECO:0000256" key="9">
    <source>
        <dbReference type="ARBA" id="ARBA00022729"/>
    </source>
</evidence>
<dbReference type="Pfam" id="PF07732">
    <property type="entry name" value="Cu-oxidase_3"/>
    <property type="match status" value="1"/>
</dbReference>
<dbReference type="KEGG" id="erc:Ecym_1526"/>
<keyword evidence="10" id="KW-0677">Repeat</keyword>
<evidence type="ECO:0000256" key="16">
    <source>
        <dbReference type="ARBA" id="ARBA00023136"/>
    </source>
</evidence>
<feature type="domain" description="Plastocyanin-like" evidence="21">
    <location>
        <begin position="76"/>
        <end position="195"/>
    </location>
</feature>
<keyword evidence="9" id="KW-0732">Signal</keyword>
<evidence type="ECO:0000256" key="11">
    <source>
        <dbReference type="ARBA" id="ARBA00022989"/>
    </source>
</evidence>
<evidence type="ECO:0000256" key="17">
    <source>
        <dbReference type="ARBA" id="ARBA00023180"/>
    </source>
</evidence>
<evidence type="ECO:0000256" key="13">
    <source>
        <dbReference type="ARBA" id="ARBA00023004"/>
    </source>
</evidence>
<dbReference type="GO" id="GO:0045121">
    <property type="term" value="C:membrane raft"/>
    <property type="evidence" value="ECO:0007669"/>
    <property type="project" value="EnsemblFungi"/>
</dbReference>
<dbReference type="CDD" id="cd13851">
    <property type="entry name" value="CuRO_1_Fet3p"/>
    <property type="match status" value="1"/>
</dbReference>
<dbReference type="PROSITE" id="PS00079">
    <property type="entry name" value="MULTICOPPER_OXIDASE1"/>
    <property type="match status" value="2"/>
</dbReference>
<comment type="similarity">
    <text evidence="3">Belongs to the multicopper oxidase family.</text>
</comment>
<evidence type="ECO:0000256" key="1">
    <source>
        <dbReference type="ARBA" id="ARBA00001935"/>
    </source>
</evidence>
<dbReference type="OrthoDB" id="2121828at2759"/>
<proteinExistence type="inferred from homology"/>
<dbReference type="AlphaFoldDB" id="G8JMT2"/>
<evidence type="ECO:0000256" key="5">
    <source>
        <dbReference type="ARBA" id="ARBA00022475"/>
    </source>
</evidence>
<dbReference type="FunCoup" id="G8JMT2">
    <property type="interactions" value="608"/>
</dbReference>
<evidence type="ECO:0000259" key="20">
    <source>
        <dbReference type="Pfam" id="PF07731"/>
    </source>
</evidence>
<dbReference type="FunFam" id="2.60.40.420:FF:000025">
    <property type="entry name" value="FET5p Multicopper oxidase"/>
    <property type="match status" value="1"/>
</dbReference>
<dbReference type="RefSeq" id="XP_003644564.1">
    <property type="nucleotide sequence ID" value="XM_003644516.1"/>
</dbReference>
<keyword evidence="23" id="KW-1185">Reference proteome</keyword>
<organism evidence="22 23">
    <name type="scientific">Eremothecium cymbalariae (strain CBS 270.75 / DBVPG 7215 / KCTC 17166 / NRRL Y-17582)</name>
    <name type="common">Yeast</name>
    <dbReference type="NCBI Taxonomy" id="931890"/>
    <lineage>
        <taxon>Eukaryota</taxon>
        <taxon>Fungi</taxon>
        <taxon>Dikarya</taxon>
        <taxon>Ascomycota</taxon>
        <taxon>Saccharomycotina</taxon>
        <taxon>Saccharomycetes</taxon>
        <taxon>Saccharomycetales</taxon>
        <taxon>Saccharomycetaceae</taxon>
        <taxon>Eremothecium</taxon>
    </lineage>
</organism>
<evidence type="ECO:0000256" key="3">
    <source>
        <dbReference type="ARBA" id="ARBA00010609"/>
    </source>
</evidence>
<keyword evidence="13" id="KW-0408">Iron</keyword>
<dbReference type="FunFam" id="2.60.40.420:FF:000022">
    <property type="entry name" value="FET5p Multicopper oxidase"/>
    <property type="match status" value="1"/>
</dbReference>
<feature type="domain" description="Plastocyanin-like" evidence="20">
    <location>
        <begin position="412"/>
        <end position="549"/>
    </location>
</feature>
<dbReference type="GO" id="GO:0000329">
    <property type="term" value="C:fungal-type vacuole membrane"/>
    <property type="evidence" value="ECO:0007669"/>
    <property type="project" value="EnsemblFungi"/>
</dbReference>
<dbReference type="HOGENOM" id="CLU_006504_7_3_1"/>
<keyword evidence="14" id="KW-0186">Copper</keyword>
<dbReference type="STRING" id="931890.G8JMT2"/>
<evidence type="ECO:0000256" key="7">
    <source>
        <dbReference type="ARBA" id="ARBA00022692"/>
    </source>
</evidence>
<keyword evidence="12" id="KW-0560">Oxidoreductase</keyword>
<evidence type="ECO:0000259" key="21">
    <source>
        <dbReference type="Pfam" id="PF07732"/>
    </source>
</evidence>
<evidence type="ECO:0000313" key="23">
    <source>
        <dbReference type="Proteomes" id="UP000006790"/>
    </source>
</evidence>
<keyword evidence="17" id="KW-0325">Glycoprotein</keyword>
<evidence type="ECO:0000313" key="22">
    <source>
        <dbReference type="EMBL" id="AET37747.1"/>
    </source>
</evidence>
<dbReference type="GO" id="GO:0004322">
    <property type="term" value="F:ferroxidase activity"/>
    <property type="evidence" value="ECO:0007669"/>
    <property type="project" value="EnsemblFungi"/>
</dbReference>
<keyword evidence="16 18" id="KW-0472">Membrane</keyword>
<evidence type="ECO:0000256" key="15">
    <source>
        <dbReference type="ARBA" id="ARBA00023065"/>
    </source>
</evidence>
<keyword evidence="8" id="KW-0479">Metal-binding</keyword>
<sequence>MFPTVVKWVSYWIQRTIYIFEVSRNPWRFQLIFRNNNSTVRLIEVMNSLYILASILLFLRASRVVAETHTFHFKTGWTTVNPDGMHEKRMITFNGQWPLPEIHVKKGDRVEIYLNNGFENLTTSLHFHGLFHNTSEGNQVQMDGPQMATQCPIMPGATYLYNFTVPNQVGTFWYHSHTGAQYADGMRGAFIIHDDDAPFDYDEELTLFVSDIYYKPYYQLAKEFLSRYNPTGAEPVPQNLLFNHTTNATVYFEPNKTYLLRIINGAFFVSQYLYIEDHEFTVVEIDGVYVKPNTTDLLYLASGQRTSVLVKSKNSTDRNYAFMQKFDHTMLDVIPPELQLNRVNQLCYNKEKPPAAEYLIEDLSKALNDFYLTPYYPQELYRDYEYQIILNLSMVNLADGVNYALFNNISFVAPNVPTLTTVLTAGELAKTPFIYGNINPFVLEYDEVVEVVINNFDDGAHPFHLHGHNFQIVQKSPSFINHKTPVPYNESNPLSPFPEFPAIRDTVVLQPNGHIVLRFKANNPGTWIFHCHVNWHLEQGLAAMFIEAPLQLQAIESLSDNYKELCAAANIPLSGNAAGHSDDWFNMDGLKTQPKPLPSGFTAKGYFAFFLTTIVGLFGLYTVTKFGLHESIQDDVELHAKLSALLEK</sequence>
<name>G8JMT2_ERECY</name>
<evidence type="ECO:0000256" key="18">
    <source>
        <dbReference type="SAM" id="Phobius"/>
    </source>
</evidence>
<dbReference type="GO" id="GO:0061841">
    <property type="term" value="C:high-affinity iron exporter complex"/>
    <property type="evidence" value="ECO:0007669"/>
    <property type="project" value="EnsemblFungi"/>
</dbReference>
<dbReference type="InterPro" id="IPR011706">
    <property type="entry name" value="Cu-oxidase_C"/>
</dbReference>
<evidence type="ECO:0000259" key="19">
    <source>
        <dbReference type="Pfam" id="PF00394"/>
    </source>
</evidence>
<keyword evidence="4" id="KW-0813">Transport</keyword>
<evidence type="ECO:0000256" key="14">
    <source>
        <dbReference type="ARBA" id="ARBA00023008"/>
    </source>
</evidence>
<dbReference type="InterPro" id="IPR002355">
    <property type="entry name" value="Cu_oxidase_Cu_BS"/>
</dbReference>
<dbReference type="eggNOG" id="KOG1263">
    <property type="taxonomic scope" value="Eukaryota"/>
</dbReference>
<feature type="transmembrane region" description="Helical" evidence="18">
    <location>
        <begin position="605"/>
        <end position="623"/>
    </location>
</feature>
<evidence type="ECO:0000256" key="6">
    <source>
        <dbReference type="ARBA" id="ARBA00022496"/>
    </source>
</evidence>
<dbReference type="InterPro" id="IPR001117">
    <property type="entry name" value="Cu-oxidase_2nd"/>
</dbReference>
<dbReference type="GO" id="GO:0034755">
    <property type="term" value="P:iron ion transmembrane transport"/>
    <property type="evidence" value="ECO:0007669"/>
    <property type="project" value="EnsemblFungi"/>
</dbReference>
<dbReference type="EMBL" id="CP002497">
    <property type="protein sequence ID" value="AET37747.1"/>
    <property type="molecule type" value="Genomic_DNA"/>
</dbReference>
<comment type="cofactor">
    <cofactor evidence="1">
        <name>Cu cation</name>
        <dbReference type="ChEBI" id="CHEBI:23378"/>
    </cofactor>
</comment>
<reference evidence="23" key="1">
    <citation type="journal article" date="2012" name="G3 (Bethesda)">
        <title>Pichia sorbitophila, an interspecies yeast hybrid reveals early steps of genome resolution following polyploidization.</title>
        <authorList>
            <person name="Leh Louis V."/>
            <person name="Despons L."/>
            <person name="Friedrich A."/>
            <person name="Martin T."/>
            <person name="Durrens P."/>
            <person name="Casaregola S."/>
            <person name="Neuveglise C."/>
            <person name="Fairhead C."/>
            <person name="Marck C."/>
            <person name="Cruz J.A."/>
            <person name="Straub M.L."/>
            <person name="Kugler V."/>
            <person name="Sacerdot C."/>
            <person name="Uzunov Z."/>
            <person name="Thierry A."/>
            <person name="Weiss S."/>
            <person name="Bleykasten C."/>
            <person name="De Montigny J."/>
            <person name="Jacques N."/>
            <person name="Jung P."/>
            <person name="Lemaire M."/>
            <person name="Mallet S."/>
            <person name="Morel G."/>
            <person name="Richard G.F."/>
            <person name="Sarkar A."/>
            <person name="Savel G."/>
            <person name="Schacherer J."/>
            <person name="Seret M.L."/>
            <person name="Talla E."/>
            <person name="Samson G."/>
            <person name="Jubin C."/>
            <person name="Poulain J."/>
            <person name="Vacherie B."/>
            <person name="Barbe V."/>
            <person name="Pelletier E."/>
            <person name="Sherman D.J."/>
            <person name="Westhof E."/>
            <person name="Weissenbach J."/>
            <person name="Baret P.V."/>
            <person name="Wincker P."/>
            <person name="Gaillardin C."/>
            <person name="Dujon B."/>
            <person name="Souciet J.L."/>
        </authorList>
    </citation>
    <scope>NUCLEOTIDE SEQUENCE [LARGE SCALE GENOMIC DNA]</scope>
    <source>
        <strain evidence="23">CBS 270.75 / DBVPG 7215 / KCTC 17166 / NRRL Y-17582</strain>
    </source>
</reference>
<dbReference type="InParanoid" id="G8JMT2"/>
<dbReference type="FunFam" id="2.60.40.420:FF:000024">
    <property type="entry name" value="FET5p Multicopper oxidase"/>
    <property type="match status" value="1"/>
</dbReference>
<keyword evidence="15" id="KW-0406">Ion transport</keyword>
<dbReference type="Pfam" id="PF00394">
    <property type="entry name" value="Cu-oxidase"/>
    <property type="match status" value="1"/>
</dbReference>
<dbReference type="InterPro" id="IPR044130">
    <property type="entry name" value="CuRO_2_Fet3-like"/>
</dbReference>
<evidence type="ECO:0000256" key="2">
    <source>
        <dbReference type="ARBA" id="ARBA00004162"/>
    </source>
</evidence>
<dbReference type="CDD" id="cd13877">
    <property type="entry name" value="CuRO_2_Fet3p_like"/>
    <property type="match status" value="1"/>
</dbReference>
<dbReference type="OMA" id="GHNFQIV"/>
<dbReference type="GO" id="GO:0033215">
    <property type="term" value="P:reductive iron assimilation"/>
    <property type="evidence" value="ECO:0007669"/>
    <property type="project" value="TreeGrafter"/>
</dbReference>
<dbReference type="GeneID" id="11471749"/>
<dbReference type="Proteomes" id="UP000006790">
    <property type="component" value="Chromosome 1"/>
</dbReference>
<dbReference type="SUPFAM" id="SSF49503">
    <property type="entry name" value="Cupredoxins"/>
    <property type="match status" value="3"/>
</dbReference>
<dbReference type="CDD" id="cd13899">
    <property type="entry name" value="CuRO_3_Fet3p"/>
    <property type="match status" value="1"/>
</dbReference>
<keyword evidence="11 18" id="KW-1133">Transmembrane helix</keyword>
<comment type="subcellular location">
    <subcellularLocation>
        <location evidence="2">Cell membrane</location>
        <topology evidence="2">Single-pass membrane protein</topology>
    </subcellularLocation>
</comment>
<dbReference type="GO" id="GO:0005886">
    <property type="term" value="C:plasma membrane"/>
    <property type="evidence" value="ECO:0007669"/>
    <property type="project" value="UniProtKB-SubCell"/>
</dbReference>
<keyword evidence="6" id="KW-0410">Iron transport</keyword>
<dbReference type="Gene3D" id="2.60.40.420">
    <property type="entry name" value="Cupredoxins - blue copper proteins"/>
    <property type="match status" value="3"/>
</dbReference>
<dbReference type="GO" id="GO:0005507">
    <property type="term" value="F:copper ion binding"/>
    <property type="evidence" value="ECO:0007669"/>
    <property type="project" value="InterPro"/>
</dbReference>
<dbReference type="GO" id="GO:0010106">
    <property type="term" value="P:cellular response to iron ion starvation"/>
    <property type="evidence" value="ECO:0007669"/>
    <property type="project" value="TreeGrafter"/>
</dbReference>
<dbReference type="InterPro" id="IPR008972">
    <property type="entry name" value="Cupredoxin"/>
</dbReference>
<feature type="domain" description="Plastocyanin-like" evidence="19">
    <location>
        <begin position="204"/>
        <end position="328"/>
    </location>
</feature>
<keyword evidence="7 18" id="KW-0812">Transmembrane</keyword>
<dbReference type="Pfam" id="PF07731">
    <property type="entry name" value="Cu-oxidase_2"/>
    <property type="match status" value="1"/>
</dbReference>
<gene>
    <name evidence="22" type="ordered locus">Ecym_1526</name>
</gene>
<keyword evidence="5" id="KW-1003">Cell membrane</keyword>
<evidence type="ECO:0000256" key="4">
    <source>
        <dbReference type="ARBA" id="ARBA00022448"/>
    </source>
</evidence>
<dbReference type="InterPro" id="IPR045087">
    <property type="entry name" value="Cu-oxidase_fam"/>
</dbReference>
<dbReference type="InterPro" id="IPR033138">
    <property type="entry name" value="Cu_oxidase_CS"/>
</dbReference>